<evidence type="ECO:0000313" key="1">
    <source>
        <dbReference type="EMBL" id="OUE18900.1"/>
    </source>
</evidence>
<reference evidence="1 2" key="1">
    <citation type="submission" date="2016-08" db="EMBL/GenBank/DDBJ databases">
        <title>Genome sequence of Clavibacter michiganensis spp strain CFBP8017.</title>
        <authorList>
            <person name="Thapa S.P."/>
            <person name="Coaker G."/>
            <person name="Jacques M.-A."/>
        </authorList>
    </citation>
    <scope>NUCLEOTIDE SEQUENCE [LARGE SCALE GENOMIC DNA]</scope>
    <source>
        <strain evidence="1">CFBP8017</strain>
    </source>
</reference>
<protein>
    <submittedName>
        <fullName evidence="1">Uncharacterized protein</fullName>
    </submittedName>
</protein>
<evidence type="ECO:0000313" key="2">
    <source>
        <dbReference type="Proteomes" id="UP000195011"/>
    </source>
</evidence>
<dbReference type="Proteomes" id="UP000195011">
    <property type="component" value="Unassembled WGS sequence"/>
</dbReference>
<dbReference type="AlphaFoldDB" id="A0A251Y3M6"/>
<proteinExistence type="predicted"/>
<dbReference type="EMBL" id="MDJY01000060">
    <property type="protein sequence ID" value="OUE18900.1"/>
    <property type="molecule type" value="Genomic_DNA"/>
</dbReference>
<gene>
    <name evidence="1" type="ORF">BFL36_12730</name>
</gene>
<accession>A0A251Y3M6</accession>
<sequence>MFTVNVVTGTVGDIVIVTGSVNWRDDFAGQGAPVDIAALRFSTNCGTLSDLTSTSTSVSGVATDRTTLRDAGVGTNAPIWNVDAITDGFENQVDRGSFQATYDVSTCGTTPVQAAFDYEGNQRGVITSVSASFAGLTVGYDNPGLTLRKSTQPITVN</sequence>
<organism evidence="1 2">
    <name type="scientific">Clavibacter michiganensis</name>
    <dbReference type="NCBI Taxonomy" id="28447"/>
    <lineage>
        <taxon>Bacteria</taxon>
        <taxon>Bacillati</taxon>
        <taxon>Actinomycetota</taxon>
        <taxon>Actinomycetes</taxon>
        <taxon>Micrococcales</taxon>
        <taxon>Microbacteriaceae</taxon>
        <taxon>Clavibacter</taxon>
    </lineage>
</organism>
<name>A0A251Y3M6_9MICO</name>
<comment type="caution">
    <text evidence="1">The sequence shown here is derived from an EMBL/GenBank/DDBJ whole genome shotgun (WGS) entry which is preliminary data.</text>
</comment>